<reference evidence="5 6" key="1">
    <citation type="submission" date="2020-07" db="EMBL/GenBank/DDBJ databases">
        <title>Sequencing the genomes of 1000 actinobacteria strains.</title>
        <authorList>
            <person name="Klenk H.-P."/>
        </authorList>
    </citation>
    <scope>NUCLEOTIDE SEQUENCE [LARGE SCALE GENOMIC DNA]</scope>
    <source>
        <strain evidence="5 6">DSM 100723</strain>
    </source>
</reference>
<keyword evidence="2" id="KW-0328">Glycosyltransferase</keyword>
<dbReference type="PANTHER" id="PTHR43630:SF1">
    <property type="entry name" value="POLY-BETA-1,6-N-ACETYL-D-GLUCOSAMINE SYNTHASE"/>
    <property type="match status" value="1"/>
</dbReference>
<comment type="caution">
    <text evidence="5">The sequence shown here is derived from an EMBL/GenBank/DDBJ whole genome shotgun (WGS) entry which is preliminary data.</text>
</comment>
<sequence>MSLRIAALIPAYNEAGSIGSTLTAVLGQHRVPDLVVCIPNGCSDATAEVARGFEGVTVLELPRLEHKKSEALNRAWNTYARDYDVIICLDADTVLPPNAVGDWEQEFLAEAATDRSRTTRRVKVRDLPLGGSSSKFTMLGGDFLTRLQRAEFARWTDTSLKRGWTSVLAGTGCAISGRALREVVALTGREGPWSYDSQVEDFELTHEIRKLGYRCQVSPTVRAYTDSMTTVKALWGQRMKWQTGTVEDLMRIGVSRLTLLDWWQQAAGLFAAAVRLLWLVIMVGLVSTGTLHFIWFWWVIVPVVFVASEFKAALRIPHRDRRDLLMALAIVPSEVFAWLRAGWFIAAWAAVARTLVTGRRKDRWALQYAAEGV</sequence>
<keyword evidence="4" id="KW-0472">Membrane</keyword>
<gene>
    <name evidence="5" type="ORF">FHX74_000556</name>
</gene>
<dbReference type="PANTHER" id="PTHR43630">
    <property type="entry name" value="POLY-BETA-1,6-N-ACETYL-D-GLUCOSAMINE SYNTHASE"/>
    <property type="match status" value="1"/>
</dbReference>
<dbReference type="GO" id="GO:0016757">
    <property type="term" value="F:glycosyltransferase activity"/>
    <property type="evidence" value="ECO:0007669"/>
    <property type="project" value="UniProtKB-KW"/>
</dbReference>
<dbReference type="AlphaFoldDB" id="A0A7W3IPP4"/>
<dbReference type="Pfam" id="PF13641">
    <property type="entry name" value="Glyco_tranf_2_3"/>
    <property type="match status" value="1"/>
</dbReference>
<keyword evidence="4" id="KW-1133">Transmembrane helix</keyword>
<keyword evidence="3 5" id="KW-0808">Transferase</keyword>
<keyword evidence="6" id="KW-1185">Reference proteome</keyword>
<evidence type="ECO:0000256" key="3">
    <source>
        <dbReference type="ARBA" id="ARBA00022679"/>
    </source>
</evidence>
<accession>A0A7W3IPP4</accession>
<evidence type="ECO:0000256" key="2">
    <source>
        <dbReference type="ARBA" id="ARBA00022676"/>
    </source>
</evidence>
<dbReference type="Gene3D" id="3.90.550.10">
    <property type="entry name" value="Spore Coat Polysaccharide Biosynthesis Protein SpsA, Chain A"/>
    <property type="match status" value="1"/>
</dbReference>
<proteinExistence type="inferred from homology"/>
<comment type="similarity">
    <text evidence="1">Belongs to the glycosyltransferase 2 family.</text>
</comment>
<name>A0A7W3IPP4_9ACTN</name>
<feature type="transmembrane region" description="Helical" evidence="4">
    <location>
        <begin position="266"/>
        <end position="287"/>
    </location>
</feature>
<feature type="transmembrane region" description="Helical" evidence="4">
    <location>
        <begin position="324"/>
        <end position="351"/>
    </location>
</feature>
<dbReference type="SUPFAM" id="SSF53448">
    <property type="entry name" value="Nucleotide-diphospho-sugar transferases"/>
    <property type="match status" value="1"/>
</dbReference>
<dbReference type="RefSeq" id="WP_182558532.1">
    <property type="nucleotide sequence ID" value="NZ_JACGWT010000001.1"/>
</dbReference>
<dbReference type="EMBL" id="JACGWT010000001">
    <property type="protein sequence ID" value="MBA8792962.1"/>
    <property type="molecule type" value="Genomic_DNA"/>
</dbReference>
<keyword evidence="4" id="KW-0812">Transmembrane</keyword>
<feature type="transmembrane region" description="Helical" evidence="4">
    <location>
        <begin position="293"/>
        <end position="312"/>
    </location>
</feature>
<evidence type="ECO:0000313" key="5">
    <source>
        <dbReference type="EMBL" id="MBA8792962.1"/>
    </source>
</evidence>
<dbReference type="CDD" id="cd06423">
    <property type="entry name" value="CESA_like"/>
    <property type="match status" value="1"/>
</dbReference>
<evidence type="ECO:0000256" key="4">
    <source>
        <dbReference type="SAM" id="Phobius"/>
    </source>
</evidence>
<evidence type="ECO:0000313" key="6">
    <source>
        <dbReference type="Proteomes" id="UP000523079"/>
    </source>
</evidence>
<organism evidence="5 6">
    <name type="scientific">Microlunatus kandeliicorticis</name>
    <dbReference type="NCBI Taxonomy" id="1759536"/>
    <lineage>
        <taxon>Bacteria</taxon>
        <taxon>Bacillati</taxon>
        <taxon>Actinomycetota</taxon>
        <taxon>Actinomycetes</taxon>
        <taxon>Propionibacteriales</taxon>
        <taxon>Propionibacteriaceae</taxon>
        <taxon>Microlunatus</taxon>
    </lineage>
</organism>
<dbReference type="Proteomes" id="UP000523079">
    <property type="component" value="Unassembled WGS sequence"/>
</dbReference>
<evidence type="ECO:0000256" key="1">
    <source>
        <dbReference type="ARBA" id="ARBA00006739"/>
    </source>
</evidence>
<protein>
    <submittedName>
        <fullName evidence="5">Cellulose synthase/poly-beta-1,6-N-acetylglucosamine synthase-like glycosyltransferase</fullName>
    </submittedName>
</protein>
<dbReference type="InterPro" id="IPR029044">
    <property type="entry name" value="Nucleotide-diphossugar_trans"/>
</dbReference>